<reference evidence="4" key="3">
    <citation type="journal article" date="2002" name="BioMetals">
        <title>Metal chelating properties of pyridine-2,6-bis(thiocarboxylic acid) produced by Pseudomonas spp. and the biological activities of the formed complexes.</title>
        <authorList>
            <person name="Cortese M.S."/>
            <person name="Paszczynski A."/>
            <person name="Lewis T.A."/>
            <person name="Sebat J.L."/>
            <person name="Borek V."/>
            <person name="Crawford R.L."/>
        </authorList>
    </citation>
    <scope>NUCLEOTIDE SEQUENCE</scope>
    <source>
        <strain evidence="4">KC</strain>
    </source>
</reference>
<feature type="domain" description="AMP-binding enzyme C-terminal" evidence="3">
    <location>
        <begin position="469"/>
        <end position="545"/>
    </location>
</feature>
<dbReference type="InterPro" id="IPR050237">
    <property type="entry name" value="ATP-dep_AMP-bd_enzyme"/>
</dbReference>
<name>Q9L8Q8_STUST</name>
<sequence length="581" mass="62777">MPHSQVLLLCQRPLEVPMNNAGIIDLVPAEERQRWVQDGTYPNQPVFTLFAAKAEAHPDKKAVLSPQGDVTYGELLDAALRMAHSLRDSGIVAGDVVAYQLTNHWLCCAIDLAVAALGAIVAPFPPGRGKLDIQSLVRRCDARAVIVPQAYEGIDLCEVIESLRPTLLSMRRLIVQGKPREGWITLDELMSTEPLDLASLPRVCPNSPVRLLVSSGTESEPKLVAYSHNALVGGRGRFLQRIASDGEDFRGMYLVPLGSSFGSTATFGVLCWLGGSLVVLPKFDVDEAIKAIAAFRPGFILGVPTMLQRIAAQPALESIDKSSLRGLIVGGSVIDEATVRKCRDAFGCGFISLYGSADGVNCHNTLDDPIEVVLTSVGKPNPAVCAIRLVDDEGREVRQGEVGEITARGPLTPMQYVNAPELDERYRDPQGWVKTGDLGYINDKGYLVLAGRKKDVIIRGGANISPTQIEGLVMAHPDVVTVACIPVPDDDLGQRVCLCVTLREGAAKFSLKAITDFLRELGLEVNKLPEYLRFYRALPLTPAGKIDKKALTEEARELGTSGICPAGPGQSTPERSLREYA</sequence>
<dbReference type="PANTHER" id="PTHR43767:SF1">
    <property type="entry name" value="NONRIBOSOMAL PEPTIDE SYNTHASE PES1 (EUROFUNG)-RELATED"/>
    <property type="match status" value="1"/>
</dbReference>
<evidence type="ECO:0000256" key="1">
    <source>
        <dbReference type="SAM" id="MobiDB-lite"/>
    </source>
</evidence>
<dbReference type="InterPro" id="IPR045851">
    <property type="entry name" value="AMP-bd_C_sf"/>
</dbReference>
<dbReference type="InterPro" id="IPR000873">
    <property type="entry name" value="AMP-dep_synth/lig_dom"/>
</dbReference>
<evidence type="ECO:0000259" key="3">
    <source>
        <dbReference type="Pfam" id="PF13193"/>
    </source>
</evidence>
<dbReference type="AlphaFoldDB" id="Q9L8Q8"/>
<feature type="region of interest" description="Disordered" evidence="1">
    <location>
        <begin position="559"/>
        <end position="581"/>
    </location>
</feature>
<dbReference type="Pfam" id="PF00501">
    <property type="entry name" value="AMP-binding"/>
    <property type="match status" value="1"/>
</dbReference>
<reference evidence="4" key="2">
    <citation type="journal article" date="2001" name="Appl. Environ. Microbiol.">
        <title>Antimicrobial properties of pyridine-2,6-dithiocarboxylic acid, a metal chelator produced by Pseudomonas spp.</title>
        <authorList>
            <person name="Sebat J.L."/>
            <person name="Paszczynski A.J."/>
            <person name="Cortese M.S."/>
            <person name="Crawford R.L."/>
        </authorList>
    </citation>
    <scope>NUCLEOTIDE SEQUENCE</scope>
    <source>
        <strain evidence="4">KC</strain>
    </source>
</reference>
<keyword evidence="4" id="KW-0436">Ligase</keyword>
<dbReference type="InterPro" id="IPR042099">
    <property type="entry name" value="ANL_N_sf"/>
</dbReference>
<dbReference type="EMBL" id="AF196567">
    <property type="protein sequence ID" value="AAF33134.1"/>
    <property type="molecule type" value="Genomic_DNA"/>
</dbReference>
<reference evidence="4" key="1">
    <citation type="journal article" date="2000" name="Environ. Microbiol.">
        <title>A Pseudomonas stutzeri gene cluster encoding the biosynthesis of the CCl4-dechlorination agent pyridine-2,6-bis(thiocarboxylic acid).</title>
        <authorList>
            <person name="Lewis T.A."/>
            <person name="Cortese M.S."/>
            <person name="Sebat J.L."/>
            <person name="Green T.L."/>
            <person name="Lee C.H."/>
            <person name="Crawford R.L."/>
        </authorList>
    </citation>
    <scope>NUCLEOTIDE SEQUENCE</scope>
    <source>
        <strain evidence="4">KC</strain>
    </source>
</reference>
<dbReference type="PANTHER" id="PTHR43767">
    <property type="entry name" value="LONG-CHAIN-FATTY-ACID--COA LIGASE"/>
    <property type="match status" value="1"/>
</dbReference>
<proteinExistence type="predicted"/>
<dbReference type="Pfam" id="PF13193">
    <property type="entry name" value="AMP-binding_C"/>
    <property type="match status" value="1"/>
</dbReference>
<organism evidence="4">
    <name type="scientific">Stutzerimonas stutzeri</name>
    <name type="common">Pseudomonas stutzeri</name>
    <dbReference type="NCBI Taxonomy" id="316"/>
    <lineage>
        <taxon>Bacteria</taxon>
        <taxon>Pseudomonadati</taxon>
        <taxon>Pseudomonadota</taxon>
        <taxon>Gammaproteobacteria</taxon>
        <taxon>Pseudomonadales</taxon>
        <taxon>Pseudomonadaceae</taxon>
        <taxon>Stutzerimonas</taxon>
    </lineage>
</organism>
<dbReference type="SUPFAM" id="SSF56801">
    <property type="entry name" value="Acetyl-CoA synthetase-like"/>
    <property type="match status" value="1"/>
</dbReference>
<dbReference type="Gene3D" id="3.30.300.30">
    <property type="match status" value="1"/>
</dbReference>
<accession>Q9L8Q8</accession>
<gene>
    <name evidence="4" type="primary">pdtorfJ</name>
</gene>
<reference evidence="4" key="4">
    <citation type="submission" date="2003-02" db="EMBL/GenBank/DDBJ databases">
        <title>Identification of Genes Required for Transport of Pyridine-2,6-Dithiocarboxylic Acid (Pdtc) and Resistance to its Antimicrobial Activity.</title>
        <authorList>
            <person name="Sebat J.L."/>
            <person name="Erwin D."/>
            <person name="Crawford R.L."/>
        </authorList>
    </citation>
    <scope>NUCLEOTIDE SEQUENCE</scope>
    <source>
        <strain evidence="4">KC</strain>
    </source>
</reference>
<protein>
    <submittedName>
        <fullName evidence="4">Putative AMP ligase</fullName>
    </submittedName>
</protein>
<dbReference type="Gene3D" id="3.40.50.12780">
    <property type="entry name" value="N-terminal domain of ligase-like"/>
    <property type="match status" value="1"/>
</dbReference>
<evidence type="ECO:0000313" key="4">
    <source>
        <dbReference type="EMBL" id="AAF33134.1"/>
    </source>
</evidence>
<dbReference type="GO" id="GO:0016878">
    <property type="term" value="F:acid-thiol ligase activity"/>
    <property type="evidence" value="ECO:0007669"/>
    <property type="project" value="UniProtKB-ARBA"/>
</dbReference>
<feature type="domain" description="AMP-dependent synthetase/ligase" evidence="2">
    <location>
        <begin position="50"/>
        <end position="416"/>
    </location>
</feature>
<evidence type="ECO:0000259" key="2">
    <source>
        <dbReference type="Pfam" id="PF00501"/>
    </source>
</evidence>
<dbReference type="InterPro" id="IPR025110">
    <property type="entry name" value="AMP-bd_C"/>
</dbReference>